<protein>
    <submittedName>
        <fullName evidence="1">Uncharacterized protein</fullName>
    </submittedName>
</protein>
<evidence type="ECO:0000313" key="2">
    <source>
        <dbReference type="Proteomes" id="UP000807306"/>
    </source>
</evidence>
<reference evidence="1" key="1">
    <citation type="submission" date="2020-11" db="EMBL/GenBank/DDBJ databases">
        <authorList>
            <consortium name="DOE Joint Genome Institute"/>
            <person name="Ahrendt S."/>
            <person name="Riley R."/>
            <person name="Andreopoulos W."/>
            <person name="Labutti K."/>
            <person name="Pangilinan J."/>
            <person name="Ruiz-Duenas F.J."/>
            <person name="Barrasa J.M."/>
            <person name="Sanchez-Garcia M."/>
            <person name="Camarero S."/>
            <person name="Miyauchi S."/>
            <person name="Serrano A."/>
            <person name="Linde D."/>
            <person name="Babiker R."/>
            <person name="Drula E."/>
            <person name="Ayuso-Fernandez I."/>
            <person name="Pacheco R."/>
            <person name="Padilla G."/>
            <person name="Ferreira P."/>
            <person name="Barriuso J."/>
            <person name="Kellner H."/>
            <person name="Castanera R."/>
            <person name="Alfaro M."/>
            <person name="Ramirez L."/>
            <person name="Pisabarro A.G."/>
            <person name="Kuo A."/>
            <person name="Tritt A."/>
            <person name="Lipzen A."/>
            <person name="He G."/>
            <person name="Yan M."/>
            <person name="Ng V."/>
            <person name="Cullen D."/>
            <person name="Martin F."/>
            <person name="Rosso M.-N."/>
            <person name="Henrissat B."/>
            <person name="Hibbett D."/>
            <person name="Martinez A.T."/>
            <person name="Grigoriev I.V."/>
        </authorList>
    </citation>
    <scope>NUCLEOTIDE SEQUENCE</scope>
    <source>
        <strain evidence="1">CBS 506.95</strain>
    </source>
</reference>
<feature type="non-terminal residue" evidence="1">
    <location>
        <position position="1"/>
    </location>
</feature>
<dbReference type="OrthoDB" id="6105938at2759"/>
<dbReference type="Proteomes" id="UP000807306">
    <property type="component" value="Unassembled WGS sequence"/>
</dbReference>
<gene>
    <name evidence="1" type="ORF">CPB83DRAFT_773560</name>
</gene>
<proteinExistence type="predicted"/>
<name>A0A9P6E8T9_9AGAR</name>
<dbReference type="AlphaFoldDB" id="A0A9P6E8T9"/>
<dbReference type="EMBL" id="MU157896">
    <property type="protein sequence ID" value="KAF9524617.1"/>
    <property type="molecule type" value="Genomic_DNA"/>
</dbReference>
<comment type="caution">
    <text evidence="1">The sequence shown here is derived from an EMBL/GenBank/DDBJ whole genome shotgun (WGS) entry which is preliminary data.</text>
</comment>
<keyword evidence="2" id="KW-1185">Reference proteome</keyword>
<accession>A0A9P6E8T9</accession>
<organism evidence="1 2">
    <name type="scientific">Crepidotus variabilis</name>
    <dbReference type="NCBI Taxonomy" id="179855"/>
    <lineage>
        <taxon>Eukaryota</taxon>
        <taxon>Fungi</taxon>
        <taxon>Dikarya</taxon>
        <taxon>Basidiomycota</taxon>
        <taxon>Agaricomycotina</taxon>
        <taxon>Agaricomycetes</taxon>
        <taxon>Agaricomycetidae</taxon>
        <taxon>Agaricales</taxon>
        <taxon>Agaricineae</taxon>
        <taxon>Crepidotaceae</taxon>
        <taxon>Crepidotus</taxon>
    </lineage>
</organism>
<evidence type="ECO:0000313" key="1">
    <source>
        <dbReference type="EMBL" id="KAF9524617.1"/>
    </source>
</evidence>
<dbReference type="PANTHER" id="PTHR38846">
    <property type="entry name" value="C3H1-TYPE DOMAIN-CONTAINING PROTEIN"/>
    <property type="match status" value="1"/>
</dbReference>
<dbReference type="PANTHER" id="PTHR38846:SF1">
    <property type="entry name" value="C3H1-TYPE DOMAIN-CONTAINING PROTEIN"/>
    <property type="match status" value="1"/>
</dbReference>
<sequence>PLSQFFAKYPSFDHNPKVSSSQEFKRLSNQFGWTRATSREHGDEFGKAAVQQFDLLYGTSLQDLDSWRRFFEALGEEYCPASIEQCILAVRNIHINIMDLVDKPLSGKDIPRFPSEAELRTYSQRTGKFFPRKRVKDGSFLEFLLRRIRR</sequence>